<organism evidence="1 2">
    <name type="scientific">Reichenbachiella agarivorans</name>
    <dbReference type="NCBI Taxonomy" id="2979464"/>
    <lineage>
        <taxon>Bacteria</taxon>
        <taxon>Pseudomonadati</taxon>
        <taxon>Bacteroidota</taxon>
        <taxon>Cytophagia</taxon>
        <taxon>Cytophagales</taxon>
        <taxon>Reichenbachiellaceae</taxon>
        <taxon>Reichenbachiella</taxon>
    </lineage>
</organism>
<proteinExistence type="predicted"/>
<gene>
    <name evidence="1" type="ORF">N6H18_10220</name>
</gene>
<dbReference type="EMBL" id="CP106679">
    <property type="protein sequence ID" value="UXP30727.1"/>
    <property type="molecule type" value="Genomic_DNA"/>
</dbReference>
<evidence type="ECO:0000313" key="1">
    <source>
        <dbReference type="EMBL" id="UXP30727.1"/>
    </source>
</evidence>
<accession>A0ABY6CJM8</accession>
<protein>
    <submittedName>
        <fullName evidence="1">Uncharacterized protein</fullName>
    </submittedName>
</protein>
<evidence type="ECO:0000313" key="2">
    <source>
        <dbReference type="Proteomes" id="UP001065174"/>
    </source>
</evidence>
<dbReference type="RefSeq" id="WP_262308173.1">
    <property type="nucleotide sequence ID" value="NZ_CP106679.1"/>
</dbReference>
<dbReference type="Proteomes" id="UP001065174">
    <property type="component" value="Chromosome"/>
</dbReference>
<sequence>MKHIPLFTQFLVTERLSPYPTWRSTRYVPTIRLTAQFSYILQKAFNKILALLT</sequence>
<name>A0ABY6CJM8_9BACT</name>
<reference evidence="1" key="1">
    <citation type="submission" date="2022-09" db="EMBL/GenBank/DDBJ databases">
        <title>Comparative genomics and taxonomic characterization of three novel marine species of genus Reichenbachiella exhibiting antioxidant and polysaccharide degradation activities.</title>
        <authorList>
            <person name="Muhammad N."/>
            <person name="Lee Y.-J."/>
            <person name="Ko J."/>
            <person name="Kim S.-G."/>
        </authorList>
    </citation>
    <scope>NUCLEOTIDE SEQUENCE</scope>
    <source>
        <strain evidence="1">BKB1-1</strain>
    </source>
</reference>
<keyword evidence="2" id="KW-1185">Reference proteome</keyword>